<dbReference type="PROSITE" id="PS51257">
    <property type="entry name" value="PROKAR_LIPOPROTEIN"/>
    <property type="match status" value="1"/>
</dbReference>
<accession>W0RA33</accession>
<dbReference type="OrthoDB" id="9843792at2"/>
<evidence type="ECO:0000256" key="1">
    <source>
        <dbReference type="SAM" id="MobiDB-lite"/>
    </source>
</evidence>
<keyword evidence="3" id="KW-1185">Reference proteome</keyword>
<name>W0RA33_9BACT</name>
<reference evidence="2 3" key="1">
    <citation type="journal article" date="2014" name="Genome Announc.">
        <title>Genome Sequence and Methylome of Soil Bacterium Gemmatirosa kalamazoonensis KBS708T, a Member of the Rarely Cultivated Gemmatimonadetes Phylum.</title>
        <authorList>
            <person name="Debruyn J.M."/>
            <person name="Radosevich M."/>
            <person name="Wommack K.E."/>
            <person name="Polson S.W."/>
            <person name="Hauser L.J."/>
            <person name="Fawaz M.N."/>
            <person name="Korlach J."/>
            <person name="Tsai Y.C."/>
        </authorList>
    </citation>
    <scope>NUCLEOTIDE SEQUENCE [LARGE SCALE GENOMIC DNA]</scope>
    <source>
        <strain evidence="2 3">KBS708</strain>
    </source>
</reference>
<proteinExistence type="predicted"/>
<evidence type="ECO:0008006" key="4">
    <source>
        <dbReference type="Google" id="ProtNLM"/>
    </source>
</evidence>
<dbReference type="eggNOG" id="ENOG502ZX4X">
    <property type="taxonomic scope" value="Bacteria"/>
</dbReference>
<organism evidence="2 3">
    <name type="scientific">Gemmatirosa kalamazoonensis</name>
    <dbReference type="NCBI Taxonomy" id="861299"/>
    <lineage>
        <taxon>Bacteria</taxon>
        <taxon>Pseudomonadati</taxon>
        <taxon>Gemmatimonadota</taxon>
        <taxon>Gemmatimonadia</taxon>
        <taxon>Gemmatimonadales</taxon>
        <taxon>Gemmatimonadaceae</taxon>
        <taxon>Gemmatirosa</taxon>
    </lineage>
</organism>
<dbReference type="RefSeq" id="WP_025409523.1">
    <property type="nucleotide sequence ID" value="NZ_CP007128.1"/>
</dbReference>
<dbReference type="AlphaFoldDB" id="W0RA33"/>
<dbReference type="EMBL" id="CP007128">
    <property type="protein sequence ID" value="AHG87974.1"/>
    <property type="molecule type" value="Genomic_DNA"/>
</dbReference>
<feature type="region of interest" description="Disordered" evidence="1">
    <location>
        <begin position="19"/>
        <end position="42"/>
    </location>
</feature>
<dbReference type="KEGG" id="gba:J421_0437"/>
<sequence>MTRPRAIVAAVALAASCGGGGKPGDDAQAAPPPIRPAARATTDAKGCVHDGRWRPCALVDRLEKAGLVVKPQADTVRYEFLAVPGLHYSVGRGEVQAFFYDDTTRLARDVAALDTVRVTPTGTLRHWDVHPTFVRSGNLVVILLTLSETLMERVQFAVQAGAPQPEQAAVP</sequence>
<dbReference type="HOGENOM" id="CLU_1560737_0_0_0"/>
<evidence type="ECO:0000313" key="3">
    <source>
        <dbReference type="Proteomes" id="UP000019151"/>
    </source>
</evidence>
<dbReference type="STRING" id="861299.J421_0437"/>
<dbReference type="Proteomes" id="UP000019151">
    <property type="component" value="Chromosome"/>
</dbReference>
<protein>
    <recommendedName>
        <fullName evidence="4">Lipoprotein</fullName>
    </recommendedName>
</protein>
<dbReference type="InParanoid" id="W0RA33"/>
<evidence type="ECO:0000313" key="2">
    <source>
        <dbReference type="EMBL" id="AHG87974.1"/>
    </source>
</evidence>
<gene>
    <name evidence="2" type="ORF">J421_0437</name>
</gene>